<dbReference type="Proteomes" id="UP001082703">
    <property type="component" value="Unassembled WGS sequence"/>
</dbReference>
<dbReference type="EMBL" id="JAPOHA010000011">
    <property type="protein sequence ID" value="MCY1714751.1"/>
    <property type="molecule type" value="Genomic_DNA"/>
</dbReference>
<comment type="caution">
    <text evidence="2">The sequence shown here is derived from an EMBL/GenBank/DDBJ whole genome shotgun (WGS) entry which is preliminary data.</text>
</comment>
<dbReference type="Gene3D" id="3.60.15.10">
    <property type="entry name" value="Ribonuclease Z/Hydroxyacylglutathione hydrolase-like"/>
    <property type="match status" value="1"/>
</dbReference>
<evidence type="ECO:0000259" key="1">
    <source>
        <dbReference type="SMART" id="SM00849"/>
    </source>
</evidence>
<evidence type="ECO:0000313" key="3">
    <source>
        <dbReference type="Proteomes" id="UP001082703"/>
    </source>
</evidence>
<organism evidence="2 3">
    <name type="scientific">Caproiciproducens galactitolivorans</name>
    <dbReference type="NCBI Taxonomy" id="642589"/>
    <lineage>
        <taxon>Bacteria</taxon>
        <taxon>Bacillati</taxon>
        <taxon>Bacillota</taxon>
        <taxon>Clostridia</taxon>
        <taxon>Eubacteriales</taxon>
        <taxon>Acutalibacteraceae</taxon>
        <taxon>Caproiciproducens</taxon>
    </lineage>
</organism>
<sequence>MLHFIGMGSAFNTEKGNTSAFIKKENSLLLIDCGGTVFHRLQELKLLEGIQNLYIIITHTHPDHVGSLGDVIFYSYYILQCIPNLFFPEKERMEGFLKNIGVSSEMVRLHSSEIIDWNDAQLGKFRIEFLPVSHVDTIPSYGLRMNLNEESFYYSGDANNISSMVMNRLMNGDINRIYQDTCGLDYEGNCHLSLAKLCGIVPPEYRSKVYCMHLDQHITEREIKEKGFQVVEVYQ</sequence>
<dbReference type="InterPro" id="IPR036866">
    <property type="entry name" value="RibonucZ/Hydroxyglut_hydro"/>
</dbReference>
<evidence type="ECO:0000313" key="2">
    <source>
        <dbReference type="EMBL" id="MCY1714751.1"/>
    </source>
</evidence>
<dbReference type="PANTHER" id="PTHR42663">
    <property type="entry name" value="HYDROLASE C777.06C-RELATED-RELATED"/>
    <property type="match status" value="1"/>
</dbReference>
<dbReference type="SMART" id="SM00849">
    <property type="entry name" value="Lactamase_B"/>
    <property type="match status" value="1"/>
</dbReference>
<accession>A0ABT4BV34</accession>
<dbReference type="InterPro" id="IPR001279">
    <property type="entry name" value="Metallo-B-lactamas"/>
</dbReference>
<protein>
    <submittedName>
        <fullName evidence="2">MBL fold metallo-hydrolase</fullName>
    </submittedName>
</protein>
<keyword evidence="3" id="KW-1185">Reference proteome</keyword>
<proteinExistence type="predicted"/>
<gene>
    <name evidence="2" type="ORF">OUY18_10850</name>
</gene>
<dbReference type="PANTHER" id="PTHR42663:SF6">
    <property type="entry name" value="HYDROLASE C777.06C-RELATED"/>
    <property type="match status" value="1"/>
</dbReference>
<name>A0ABT4BV34_9FIRM</name>
<dbReference type="Pfam" id="PF23023">
    <property type="entry name" value="Anti-Pycsar_Apyc1"/>
    <property type="match status" value="1"/>
</dbReference>
<reference evidence="2 3" key="1">
    <citation type="submission" date="2022-11" db="EMBL/GenBank/DDBJ databases">
        <authorList>
            <person name="Caiyu Z."/>
        </authorList>
    </citation>
    <scope>NUCLEOTIDE SEQUENCE [LARGE SCALE GENOMIC DNA]</scope>
    <source>
        <strain evidence="2 3">YR-4</strain>
    </source>
</reference>
<dbReference type="SUPFAM" id="SSF56281">
    <property type="entry name" value="Metallo-hydrolase/oxidoreductase"/>
    <property type="match status" value="1"/>
</dbReference>
<feature type="domain" description="Metallo-beta-lactamase" evidence="1">
    <location>
        <begin position="16"/>
        <end position="213"/>
    </location>
</feature>